<dbReference type="GO" id="GO:0046961">
    <property type="term" value="F:proton-transporting ATPase activity, rotational mechanism"/>
    <property type="evidence" value="ECO:0007669"/>
    <property type="project" value="InterPro"/>
</dbReference>
<comment type="subunit">
    <text evidence="5">V-ATPase is a heteromultimeric enzyme made up of two complexes: the ATP-hydrolytic V1 complex and the proton translocation V0 complex.</text>
</comment>
<reference evidence="6" key="1">
    <citation type="submission" date="2020-04" db="EMBL/GenBank/DDBJ databases">
        <authorList>
            <person name="Alioto T."/>
            <person name="Alioto T."/>
            <person name="Gomez Garrido J."/>
        </authorList>
    </citation>
    <scope>NUCLEOTIDE SEQUENCE</scope>
    <source>
        <strain evidence="6">A484AB</strain>
    </source>
</reference>
<keyword evidence="3 5" id="KW-0375">Hydrogen ion transport</keyword>
<protein>
    <recommendedName>
        <fullName evidence="5">V-type proton ATPase subunit G</fullName>
    </recommendedName>
</protein>
<sequence>KTKRLKEAKEEAQAEIEIFRKEQEKEFQDYQKDHMGSKDDFVLQDEQDTKEKLGEIEKSVEDNKDEVIQRILSLVYEIKPELHQNVRL</sequence>
<comment type="caution">
    <text evidence="6">The sequence shown here is derived from an EMBL/GenBank/DDBJ whole genome shotgun (WGS) entry which is preliminary data.</text>
</comment>
<keyword evidence="7" id="KW-1185">Reference proteome</keyword>
<evidence type="ECO:0000256" key="5">
    <source>
        <dbReference type="RuleBase" id="RU364019"/>
    </source>
</evidence>
<dbReference type="GO" id="GO:0016887">
    <property type="term" value="F:ATP hydrolysis activity"/>
    <property type="evidence" value="ECO:0007669"/>
    <property type="project" value="TreeGrafter"/>
</dbReference>
<dbReference type="Proteomes" id="UP001152795">
    <property type="component" value="Unassembled WGS sequence"/>
</dbReference>
<evidence type="ECO:0000256" key="4">
    <source>
        <dbReference type="ARBA" id="ARBA00023065"/>
    </source>
</evidence>
<keyword evidence="2 5" id="KW-0813">Transport</keyword>
<keyword evidence="4 5" id="KW-0406">Ion transport</keyword>
<comment type="function">
    <text evidence="5">Subunit of the V1 complex of vacuolar(H+)-ATPase (V-ATPase), a multisubunit enzyme composed of a peripheral complex (V1) that hydrolyzes ATP and a membrane integral complex (V0) that translocates protons. V-ATPase is responsible for acidifying and maintaining the pH of intracellular compartments and in some cell types, is targeted to the plasma membrane, where it is responsible for acidifying the extracellular environment.</text>
</comment>
<evidence type="ECO:0000256" key="3">
    <source>
        <dbReference type="ARBA" id="ARBA00022781"/>
    </source>
</evidence>
<dbReference type="InterPro" id="IPR005124">
    <property type="entry name" value="V-ATPase_G"/>
</dbReference>
<dbReference type="GO" id="GO:0000221">
    <property type="term" value="C:vacuolar proton-transporting V-type ATPase, V1 domain"/>
    <property type="evidence" value="ECO:0007669"/>
    <property type="project" value="TreeGrafter"/>
</dbReference>
<dbReference type="NCBIfam" id="TIGR01147">
    <property type="entry name" value="V_ATP_synt_G"/>
    <property type="match status" value="1"/>
</dbReference>
<evidence type="ECO:0000256" key="2">
    <source>
        <dbReference type="ARBA" id="ARBA00022448"/>
    </source>
</evidence>
<organism evidence="6 7">
    <name type="scientific">Paramuricea clavata</name>
    <name type="common">Red gorgonian</name>
    <name type="synonym">Violescent sea-whip</name>
    <dbReference type="NCBI Taxonomy" id="317549"/>
    <lineage>
        <taxon>Eukaryota</taxon>
        <taxon>Metazoa</taxon>
        <taxon>Cnidaria</taxon>
        <taxon>Anthozoa</taxon>
        <taxon>Octocorallia</taxon>
        <taxon>Malacalcyonacea</taxon>
        <taxon>Plexauridae</taxon>
        <taxon>Paramuricea</taxon>
    </lineage>
</organism>
<dbReference type="OrthoDB" id="250802at2759"/>
<dbReference type="PANTHER" id="PTHR12713:SF11">
    <property type="entry name" value="V-TYPE PROTON ATPASE SUBUNIT G"/>
    <property type="match status" value="1"/>
</dbReference>
<dbReference type="Pfam" id="PF03179">
    <property type="entry name" value="V-ATPase_G"/>
    <property type="match status" value="1"/>
</dbReference>
<gene>
    <name evidence="6" type="ORF">PACLA_8A010579</name>
</gene>
<evidence type="ECO:0000313" key="7">
    <source>
        <dbReference type="Proteomes" id="UP001152795"/>
    </source>
</evidence>
<dbReference type="AlphaFoldDB" id="A0A6S7FIB6"/>
<dbReference type="PANTHER" id="PTHR12713">
    <property type="entry name" value="VACUOLAR ATP SYNTHASE SUBUNIT G"/>
    <property type="match status" value="1"/>
</dbReference>
<proteinExistence type="inferred from homology"/>
<comment type="similarity">
    <text evidence="1 5">Belongs to the V-ATPase G subunit family.</text>
</comment>
<dbReference type="EMBL" id="CACRXK020000042">
    <property type="protein sequence ID" value="CAB3977322.1"/>
    <property type="molecule type" value="Genomic_DNA"/>
</dbReference>
<feature type="non-terminal residue" evidence="6">
    <location>
        <position position="1"/>
    </location>
</feature>
<accession>A0A6S7FIB6</accession>
<evidence type="ECO:0000256" key="1">
    <source>
        <dbReference type="ARBA" id="ARBA00010066"/>
    </source>
</evidence>
<evidence type="ECO:0000313" key="6">
    <source>
        <dbReference type="EMBL" id="CAB3977322.1"/>
    </source>
</evidence>
<dbReference type="Gene3D" id="1.20.5.2950">
    <property type="match status" value="1"/>
</dbReference>
<name>A0A6S7FIB6_PARCT</name>